<feature type="domain" description="Ice-binding protein C-terminal" evidence="2">
    <location>
        <begin position="203"/>
        <end position="224"/>
    </location>
</feature>
<keyword evidence="4" id="KW-1185">Reference proteome</keyword>
<dbReference type="Proteomes" id="UP000600139">
    <property type="component" value="Unassembled WGS sequence"/>
</dbReference>
<protein>
    <submittedName>
        <fullName evidence="3">PEP-CTERM sorting domain-containing protein</fullName>
    </submittedName>
</protein>
<evidence type="ECO:0000313" key="3">
    <source>
        <dbReference type="EMBL" id="MBK1814446.1"/>
    </source>
</evidence>
<dbReference type="EMBL" id="JAENIK010000004">
    <property type="protein sequence ID" value="MBK1814446.1"/>
    <property type="molecule type" value="Genomic_DNA"/>
</dbReference>
<evidence type="ECO:0000313" key="4">
    <source>
        <dbReference type="Proteomes" id="UP000600139"/>
    </source>
</evidence>
<evidence type="ECO:0000259" key="2">
    <source>
        <dbReference type="Pfam" id="PF07589"/>
    </source>
</evidence>
<name>A0A934VA34_9BACT</name>
<comment type="caution">
    <text evidence="3">The sequence shown here is derived from an EMBL/GenBank/DDBJ whole genome shotgun (WGS) entry which is preliminary data.</text>
</comment>
<dbReference type="AlphaFoldDB" id="A0A934VA34"/>
<dbReference type="NCBIfam" id="TIGR02595">
    <property type="entry name" value="PEP_CTERM"/>
    <property type="match status" value="1"/>
</dbReference>
<feature type="signal peptide" evidence="1">
    <location>
        <begin position="1"/>
        <end position="20"/>
    </location>
</feature>
<feature type="chain" id="PRO_5037300316" evidence="1">
    <location>
        <begin position="21"/>
        <end position="225"/>
    </location>
</feature>
<accession>A0A934VA34</accession>
<evidence type="ECO:0000256" key="1">
    <source>
        <dbReference type="SAM" id="SignalP"/>
    </source>
</evidence>
<gene>
    <name evidence="3" type="ORF">JIN84_02400</name>
</gene>
<keyword evidence="1" id="KW-0732">Signal</keyword>
<dbReference type="RefSeq" id="WP_200349412.1">
    <property type="nucleotide sequence ID" value="NZ_BAABHZ010000010.1"/>
</dbReference>
<reference evidence="3" key="1">
    <citation type="submission" date="2021-01" db="EMBL/GenBank/DDBJ databases">
        <title>Modified the classification status of verrucomicrobia.</title>
        <authorList>
            <person name="Feng X."/>
        </authorList>
    </citation>
    <scope>NUCLEOTIDE SEQUENCE</scope>
    <source>
        <strain evidence="3">JCM 18052</strain>
    </source>
</reference>
<dbReference type="Pfam" id="PF07589">
    <property type="entry name" value="PEP-CTERM"/>
    <property type="match status" value="1"/>
</dbReference>
<sequence>MKKILTVATAATLLCSAANGAVSLQFSDTNNVLTNFLNGAGNNTTGMVWGILVDTQGNGFAGGNYDPGFSLAATTNALTLTVSNGLASDDRLFIASANMVTTTTTADETPAGMNRILTMGNMNINSPVAFGQSYAIIWFDTTTRPTATTDGLKYGIFVPPATNVGLANTTTANKLPGADGTFSYAAIFDGPDAPKTMDYVLGVPEPSALALGAIGALGLLRRRRN</sequence>
<dbReference type="InterPro" id="IPR013424">
    <property type="entry name" value="Ice-binding_C"/>
</dbReference>
<proteinExistence type="predicted"/>
<organism evidence="3 4">
    <name type="scientific">Luteolibacter yonseiensis</name>
    <dbReference type="NCBI Taxonomy" id="1144680"/>
    <lineage>
        <taxon>Bacteria</taxon>
        <taxon>Pseudomonadati</taxon>
        <taxon>Verrucomicrobiota</taxon>
        <taxon>Verrucomicrobiia</taxon>
        <taxon>Verrucomicrobiales</taxon>
        <taxon>Verrucomicrobiaceae</taxon>
        <taxon>Luteolibacter</taxon>
    </lineage>
</organism>